<feature type="transmembrane region" description="Helical" evidence="6">
    <location>
        <begin position="174"/>
        <end position="197"/>
    </location>
</feature>
<dbReference type="InterPro" id="IPR020846">
    <property type="entry name" value="MFS_dom"/>
</dbReference>
<feature type="transmembrane region" description="Helical" evidence="6">
    <location>
        <begin position="290"/>
        <end position="308"/>
    </location>
</feature>
<evidence type="ECO:0000256" key="4">
    <source>
        <dbReference type="ARBA" id="ARBA00023136"/>
    </source>
</evidence>
<feature type="transmembrane region" description="Helical" evidence="6">
    <location>
        <begin position="118"/>
        <end position="139"/>
    </location>
</feature>
<keyword evidence="3 6" id="KW-1133">Transmembrane helix</keyword>
<dbReference type="PROSITE" id="PS50850">
    <property type="entry name" value="MFS"/>
    <property type="match status" value="1"/>
</dbReference>
<accession>A0AAN7HQ49</accession>
<dbReference type="SUPFAM" id="SSF103473">
    <property type="entry name" value="MFS general substrate transporter"/>
    <property type="match status" value="2"/>
</dbReference>
<dbReference type="AlphaFoldDB" id="A0AAN7HQ49"/>
<feature type="transmembrane region" description="Helical" evidence="6">
    <location>
        <begin position="89"/>
        <end position="106"/>
    </location>
</feature>
<dbReference type="InterPro" id="IPR036259">
    <property type="entry name" value="MFS_trans_sf"/>
</dbReference>
<keyword evidence="2 6" id="KW-0812">Transmembrane</keyword>
<organism evidence="8 9">
    <name type="scientific">Corynascus novoguineensis</name>
    <dbReference type="NCBI Taxonomy" id="1126955"/>
    <lineage>
        <taxon>Eukaryota</taxon>
        <taxon>Fungi</taxon>
        <taxon>Dikarya</taxon>
        <taxon>Ascomycota</taxon>
        <taxon>Pezizomycotina</taxon>
        <taxon>Sordariomycetes</taxon>
        <taxon>Sordariomycetidae</taxon>
        <taxon>Sordariales</taxon>
        <taxon>Chaetomiaceae</taxon>
        <taxon>Corynascus</taxon>
    </lineage>
</organism>
<dbReference type="Proteomes" id="UP001303647">
    <property type="component" value="Unassembled WGS sequence"/>
</dbReference>
<feature type="transmembrane region" description="Helical" evidence="6">
    <location>
        <begin position="145"/>
        <end position="167"/>
    </location>
</feature>
<evidence type="ECO:0000313" key="8">
    <source>
        <dbReference type="EMBL" id="KAK4248390.1"/>
    </source>
</evidence>
<dbReference type="InterPro" id="IPR011701">
    <property type="entry name" value="MFS"/>
</dbReference>
<reference evidence="8" key="1">
    <citation type="journal article" date="2023" name="Mol. Phylogenet. Evol.">
        <title>Genome-scale phylogeny and comparative genomics of the fungal order Sordariales.</title>
        <authorList>
            <person name="Hensen N."/>
            <person name="Bonometti L."/>
            <person name="Westerberg I."/>
            <person name="Brannstrom I.O."/>
            <person name="Guillou S."/>
            <person name="Cros-Aarteil S."/>
            <person name="Calhoun S."/>
            <person name="Haridas S."/>
            <person name="Kuo A."/>
            <person name="Mondo S."/>
            <person name="Pangilinan J."/>
            <person name="Riley R."/>
            <person name="LaButti K."/>
            <person name="Andreopoulos B."/>
            <person name="Lipzen A."/>
            <person name="Chen C."/>
            <person name="Yan M."/>
            <person name="Daum C."/>
            <person name="Ng V."/>
            <person name="Clum A."/>
            <person name="Steindorff A."/>
            <person name="Ohm R.A."/>
            <person name="Martin F."/>
            <person name="Silar P."/>
            <person name="Natvig D.O."/>
            <person name="Lalanne C."/>
            <person name="Gautier V."/>
            <person name="Ament-Velasquez S.L."/>
            <person name="Kruys A."/>
            <person name="Hutchinson M.I."/>
            <person name="Powell A.J."/>
            <person name="Barry K."/>
            <person name="Miller A.N."/>
            <person name="Grigoriev I.V."/>
            <person name="Debuchy R."/>
            <person name="Gladieux P."/>
            <person name="Hiltunen Thoren M."/>
            <person name="Johannesson H."/>
        </authorList>
    </citation>
    <scope>NUCLEOTIDE SEQUENCE</scope>
    <source>
        <strain evidence="8">CBS 359.72</strain>
    </source>
</reference>
<evidence type="ECO:0000256" key="5">
    <source>
        <dbReference type="SAM" id="MobiDB-lite"/>
    </source>
</evidence>
<feature type="transmembrane region" description="Helical" evidence="6">
    <location>
        <begin position="342"/>
        <end position="364"/>
    </location>
</feature>
<dbReference type="GO" id="GO:0005886">
    <property type="term" value="C:plasma membrane"/>
    <property type="evidence" value="ECO:0007669"/>
    <property type="project" value="TreeGrafter"/>
</dbReference>
<sequence length="573" mass="61630">METDTSGRDSQTGRTVEKGAEIETTVTETDSASDDSGPGEFNYLAGWRLHVITLGLNLGLFLVNFEITIVSTALVSITNDLHEFKRSSWVITAYLITYVAGIVIWAKLSDLFGRKQTCIAALLIFAAFSGGCGAAQSVVQLAVCRAFQGIGGSGIYAVAMVMLYELVRPHRYPLYTATVTVVVALAFALGPLLGGLITDRASWRWVFLINVPFAALAAAVLFLATPSDFPLNNRLRSTAPKQQQGRHPGSSNLARLRAVDFSGGFLMLAATALLITGLEEAASHLDWRGATVLGPLIASAALWAAFLANSWRVSTREGGEKSGRGQSVVEPVFPWRFCTSRVVVGLLLTSFMTGAVSITCIFQLPLRYQTSAGLSALQAGLRLIPFSVCGPLGTVFCAVLSKKRRVPPIYLAIAGELMQIIGLVFLARGDPADPDWRGLYGLEVVVGIGFGLCLGAVSLMVPFVVEKRDLAVGAAAPVQLRFLGSATVISIVTAVGNTWLRDELSGTLTPEQIQAIFRSSDAIRALPTEELERMVRGRFVESFNLQMHIVLGFAVAGVFTVLLMWQRNQVRVP</sequence>
<dbReference type="Pfam" id="PF07690">
    <property type="entry name" value="MFS_1"/>
    <property type="match status" value="1"/>
</dbReference>
<evidence type="ECO:0000256" key="1">
    <source>
        <dbReference type="ARBA" id="ARBA00004141"/>
    </source>
</evidence>
<evidence type="ECO:0000256" key="2">
    <source>
        <dbReference type="ARBA" id="ARBA00022692"/>
    </source>
</evidence>
<dbReference type="Gene3D" id="1.20.1720.10">
    <property type="entry name" value="Multidrug resistance protein D"/>
    <property type="match status" value="1"/>
</dbReference>
<dbReference type="GO" id="GO:0022857">
    <property type="term" value="F:transmembrane transporter activity"/>
    <property type="evidence" value="ECO:0007669"/>
    <property type="project" value="InterPro"/>
</dbReference>
<dbReference type="EMBL" id="MU857638">
    <property type="protein sequence ID" value="KAK4248390.1"/>
    <property type="molecule type" value="Genomic_DNA"/>
</dbReference>
<name>A0AAN7HQ49_9PEZI</name>
<feature type="transmembrane region" description="Helical" evidence="6">
    <location>
        <begin position="482"/>
        <end position="500"/>
    </location>
</feature>
<evidence type="ECO:0000256" key="3">
    <source>
        <dbReference type="ARBA" id="ARBA00022989"/>
    </source>
</evidence>
<feature type="transmembrane region" description="Helical" evidence="6">
    <location>
        <begin position="203"/>
        <end position="224"/>
    </location>
</feature>
<feature type="domain" description="Major facilitator superfamily (MFS) profile" evidence="7">
    <location>
        <begin position="52"/>
        <end position="569"/>
    </location>
</feature>
<gene>
    <name evidence="8" type="ORF">C7999DRAFT_13672</name>
</gene>
<feature type="transmembrane region" description="Helical" evidence="6">
    <location>
        <begin position="54"/>
        <end position="77"/>
    </location>
</feature>
<evidence type="ECO:0000259" key="7">
    <source>
        <dbReference type="PROSITE" id="PS50850"/>
    </source>
</evidence>
<feature type="transmembrane region" description="Helical" evidence="6">
    <location>
        <begin position="545"/>
        <end position="565"/>
    </location>
</feature>
<comment type="subcellular location">
    <subcellularLocation>
        <location evidence="1">Membrane</location>
        <topology evidence="1">Multi-pass membrane protein</topology>
    </subcellularLocation>
</comment>
<dbReference type="PANTHER" id="PTHR23501:SF43">
    <property type="entry name" value="MULTIDRUG TRANSPORTER, PUTATIVE (AFU_ORTHOLOGUE AFUA_6G03040)-RELATED"/>
    <property type="match status" value="1"/>
</dbReference>
<keyword evidence="9" id="KW-1185">Reference proteome</keyword>
<proteinExistence type="predicted"/>
<feature type="transmembrane region" description="Helical" evidence="6">
    <location>
        <begin position="384"/>
        <end position="401"/>
    </location>
</feature>
<protein>
    <submittedName>
        <fullName evidence="8">Multidrug resistance protein 3</fullName>
    </submittedName>
</protein>
<evidence type="ECO:0000256" key="6">
    <source>
        <dbReference type="SAM" id="Phobius"/>
    </source>
</evidence>
<feature type="transmembrane region" description="Helical" evidence="6">
    <location>
        <begin position="439"/>
        <end position="461"/>
    </location>
</feature>
<reference evidence="8" key="2">
    <citation type="submission" date="2023-05" db="EMBL/GenBank/DDBJ databases">
        <authorList>
            <consortium name="Lawrence Berkeley National Laboratory"/>
            <person name="Steindorff A."/>
            <person name="Hensen N."/>
            <person name="Bonometti L."/>
            <person name="Westerberg I."/>
            <person name="Brannstrom I.O."/>
            <person name="Guillou S."/>
            <person name="Cros-Aarteil S."/>
            <person name="Calhoun S."/>
            <person name="Haridas S."/>
            <person name="Kuo A."/>
            <person name="Mondo S."/>
            <person name="Pangilinan J."/>
            <person name="Riley R."/>
            <person name="Labutti K."/>
            <person name="Andreopoulos B."/>
            <person name="Lipzen A."/>
            <person name="Chen C."/>
            <person name="Yanf M."/>
            <person name="Daum C."/>
            <person name="Ng V."/>
            <person name="Clum A."/>
            <person name="Ohm R."/>
            <person name="Martin F."/>
            <person name="Silar P."/>
            <person name="Natvig D."/>
            <person name="Lalanne C."/>
            <person name="Gautier V."/>
            <person name="Ament-Velasquez S.L."/>
            <person name="Kruys A."/>
            <person name="Hutchinson M.I."/>
            <person name="Powell A.J."/>
            <person name="Barry K."/>
            <person name="Miller A.N."/>
            <person name="Grigoriev I.V."/>
            <person name="Debuchy R."/>
            <person name="Gladieux P."/>
            <person name="Thoren M.H."/>
            <person name="Johannesson H."/>
        </authorList>
    </citation>
    <scope>NUCLEOTIDE SEQUENCE</scope>
    <source>
        <strain evidence="8">CBS 359.72</strain>
    </source>
</reference>
<feature type="transmembrane region" description="Helical" evidence="6">
    <location>
        <begin position="408"/>
        <end position="427"/>
    </location>
</feature>
<keyword evidence="4 6" id="KW-0472">Membrane</keyword>
<feature type="region of interest" description="Disordered" evidence="5">
    <location>
        <begin position="1"/>
        <end position="36"/>
    </location>
</feature>
<comment type="caution">
    <text evidence="8">The sequence shown here is derived from an EMBL/GenBank/DDBJ whole genome shotgun (WGS) entry which is preliminary data.</text>
</comment>
<evidence type="ECO:0000313" key="9">
    <source>
        <dbReference type="Proteomes" id="UP001303647"/>
    </source>
</evidence>
<dbReference type="PANTHER" id="PTHR23501">
    <property type="entry name" value="MAJOR FACILITATOR SUPERFAMILY"/>
    <property type="match status" value="1"/>
</dbReference>